<evidence type="ECO:0000256" key="5">
    <source>
        <dbReference type="ARBA" id="ARBA00022496"/>
    </source>
</evidence>
<feature type="region of interest" description="Disordered" evidence="16">
    <location>
        <begin position="1"/>
        <end position="22"/>
    </location>
</feature>
<dbReference type="PANTHER" id="PTHR32552:SF68">
    <property type="entry name" value="FERRICHROME OUTER MEMBRANE TRANSPORTER_PHAGE RECEPTOR"/>
    <property type="match status" value="1"/>
</dbReference>
<evidence type="ECO:0000313" key="19">
    <source>
        <dbReference type="EMBL" id="GJE65475.1"/>
    </source>
</evidence>
<dbReference type="Pfam" id="PF00593">
    <property type="entry name" value="TonB_dep_Rec_b-barrel"/>
    <property type="match status" value="1"/>
</dbReference>
<organism evidence="19 20">
    <name type="scientific">Methylorubrum aminovorans</name>
    <dbReference type="NCBI Taxonomy" id="269069"/>
    <lineage>
        <taxon>Bacteria</taxon>
        <taxon>Pseudomonadati</taxon>
        <taxon>Pseudomonadota</taxon>
        <taxon>Alphaproteobacteria</taxon>
        <taxon>Hyphomicrobiales</taxon>
        <taxon>Methylobacteriaceae</taxon>
        <taxon>Methylorubrum</taxon>
    </lineage>
</organism>
<dbReference type="SUPFAM" id="SSF56935">
    <property type="entry name" value="Porins"/>
    <property type="match status" value="1"/>
</dbReference>
<evidence type="ECO:0000256" key="3">
    <source>
        <dbReference type="ARBA" id="ARBA00022448"/>
    </source>
</evidence>
<dbReference type="InterPro" id="IPR000531">
    <property type="entry name" value="Beta-barrel_TonB"/>
</dbReference>
<dbReference type="InterPro" id="IPR037066">
    <property type="entry name" value="Plug_dom_sf"/>
</dbReference>
<keyword evidence="8" id="KW-0408">Iron</keyword>
<evidence type="ECO:0000256" key="12">
    <source>
        <dbReference type="ARBA" id="ARBA00023170"/>
    </source>
</evidence>
<gene>
    <name evidence="19" type="primary">bfrD</name>
    <name evidence="19" type="ORF">LNAOJCKE_2686</name>
</gene>
<evidence type="ECO:0000256" key="13">
    <source>
        <dbReference type="ARBA" id="ARBA00023237"/>
    </source>
</evidence>
<evidence type="ECO:0000256" key="15">
    <source>
        <dbReference type="RuleBase" id="RU003357"/>
    </source>
</evidence>
<evidence type="ECO:0000256" key="14">
    <source>
        <dbReference type="PROSITE-ProRule" id="PRU01360"/>
    </source>
</evidence>
<dbReference type="PROSITE" id="PS52016">
    <property type="entry name" value="TONB_DEPENDENT_REC_3"/>
    <property type="match status" value="1"/>
</dbReference>
<dbReference type="InterPro" id="IPR010105">
    <property type="entry name" value="TonB_sidphr_rcpt"/>
</dbReference>
<keyword evidence="12 19" id="KW-0675">Receptor</keyword>
<keyword evidence="5" id="KW-0410">Iron transport</keyword>
<evidence type="ECO:0000256" key="8">
    <source>
        <dbReference type="ARBA" id="ARBA00023004"/>
    </source>
</evidence>
<feature type="domain" description="TonB-dependent receptor-like beta-barrel" evidence="17">
    <location>
        <begin position="271"/>
        <end position="713"/>
    </location>
</feature>
<dbReference type="Pfam" id="PF07715">
    <property type="entry name" value="Plug"/>
    <property type="match status" value="1"/>
</dbReference>
<evidence type="ECO:0000256" key="10">
    <source>
        <dbReference type="ARBA" id="ARBA00023077"/>
    </source>
</evidence>
<evidence type="ECO:0000313" key="20">
    <source>
        <dbReference type="Proteomes" id="UP001055039"/>
    </source>
</evidence>
<dbReference type="Gene3D" id="2.170.130.10">
    <property type="entry name" value="TonB-dependent receptor, plug domain"/>
    <property type="match status" value="1"/>
</dbReference>
<comment type="subcellular location">
    <subcellularLocation>
        <location evidence="1 14">Cell outer membrane</location>
        <topology evidence="1 14">Multi-pass membrane protein</topology>
    </subcellularLocation>
</comment>
<reference evidence="19" key="1">
    <citation type="journal article" date="2021" name="Front. Microbiol.">
        <title>Comprehensive Comparative Genomics and Phenotyping of Methylobacterium Species.</title>
        <authorList>
            <person name="Alessa O."/>
            <person name="Ogura Y."/>
            <person name="Fujitani Y."/>
            <person name="Takami H."/>
            <person name="Hayashi T."/>
            <person name="Sahin N."/>
            <person name="Tani A."/>
        </authorList>
    </citation>
    <scope>NUCLEOTIDE SEQUENCE</scope>
    <source>
        <strain evidence="19">NBRC 15686</strain>
    </source>
</reference>
<evidence type="ECO:0000256" key="1">
    <source>
        <dbReference type="ARBA" id="ARBA00004571"/>
    </source>
</evidence>
<sequence>MTAQRRNDVVKYRQEDGGENMRRRGTNEVAGVLLTGTAAVFAASAQAQPVAPVLETPAAVALDELAVEGLARGALRLEPQGGVTIGYLGKATRTATKTPTPLIDTPQSVTVITREQIRDQGFQSIGEATRYVPGVIQAQGEGNRDELIIRGQRSNADFFVNGIRDDVQYYRDLYNIQRIEVLKGPNAMIFGRGGGGGVINRVLKEADGVPVREIVAQGGQFANKRVALDVGDRVSDSVFFRMNGVFEDTATYRDFVDIRRYGVNPTMTFLLGPQTTLKLSYEYFHDDRTTDRGIPSQFGRPYRYRENRATYFGNPFLSPTYVNAHIATAQLDHVFENGVVMRSQSRIADYEKFYQNVFPGGAVNAAGTAVNISAYNSQTDRTNYFNQTDFTYQFLTGPVKHTLLAGFELGYQEGLSLRQDGFFATTGTQNLVVNPLSPVSRVGITFRNIASGANSRYDLGLAAAYVQDQIELNEHVQLIGGLRFDHFDFAATDRRTNITNARIDDLISPRAGVVVKPLPNLAFYTSYSVSYLPSSGDQFSALTPGLVIAQPEKFENTEVGVKYDVSPVLQLTGALFNLDRSNQRIADPNRPGFFLTSGQTNTQGAEIGVNGYVTDWWSVAGGYAFTDARITNNLSTTIVAGNFVGLVPLNAFTLWNKFDIDQRFSVGVGFINQSHTFATSDQTVRLPSYSRFDLGLFYNISENARAQVNIENLFDRNYIISAHNNNNILPGAPRTVRAQIVVRW</sequence>
<evidence type="ECO:0000256" key="2">
    <source>
        <dbReference type="ARBA" id="ARBA00009810"/>
    </source>
</evidence>
<evidence type="ECO:0000256" key="7">
    <source>
        <dbReference type="ARBA" id="ARBA00022729"/>
    </source>
</evidence>
<protein>
    <submittedName>
        <fullName evidence="19">TonB-dependent receptor BfrD</fullName>
    </submittedName>
</protein>
<dbReference type="CDD" id="cd01347">
    <property type="entry name" value="ligand_gated_channel"/>
    <property type="match status" value="1"/>
</dbReference>
<dbReference type="InterPro" id="IPR012910">
    <property type="entry name" value="Plug_dom"/>
</dbReference>
<evidence type="ECO:0000256" key="16">
    <source>
        <dbReference type="SAM" id="MobiDB-lite"/>
    </source>
</evidence>
<evidence type="ECO:0000259" key="18">
    <source>
        <dbReference type="Pfam" id="PF07715"/>
    </source>
</evidence>
<keyword evidence="11 14" id="KW-0472">Membrane</keyword>
<evidence type="ECO:0000256" key="11">
    <source>
        <dbReference type="ARBA" id="ARBA00023136"/>
    </source>
</evidence>
<dbReference type="EMBL" id="BPRC01000008">
    <property type="protein sequence ID" value="GJE65475.1"/>
    <property type="molecule type" value="Genomic_DNA"/>
</dbReference>
<keyword evidence="20" id="KW-1185">Reference proteome</keyword>
<accession>A0ABQ4UH80</accession>
<keyword evidence="6 14" id="KW-0812">Transmembrane</keyword>
<evidence type="ECO:0000256" key="9">
    <source>
        <dbReference type="ARBA" id="ARBA00023065"/>
    </source>
</evidence>
<dbReference type="InterPro" id="IPR036942">
    <property type="entry name" value="Beta-barrel_TonB_sf"/>
</dbReference>
<dbReference type="InterPro" id="IPR039426">
    <property type="entry name" value="TonB-dep_rcpt-like"/>
</dbReference>
<feature type="domain" description="TonB-dependent receptor plug" evidence="18">
    <location>
        <begin position="102"/>
        <end position="198"/>
    </location>
</feature>
<reference evidence="19" key="2">
    <citation type="submission" date="2021-08" db="EMBL/GenBank/DDBJ databases">
        <authorList>
            <person name="Tani A."/>
            <person name="Ola A."/>
            <person name="Ogura Y."/>
            <person name="Katsura K."/>
            <person name="Hayashi T."/>
        </authorList>
    </citation>
    <scope>NUCLEOTIDE SEQUENCE</scope>
    <source>
        <strain evidence="19">NBRC 15686</strain>
    </source>
</reference>
<name>A0ABQ4UH80_9HYPH</name>
<keyword evidence="7" id="KW-0732">Signal</keyword>
<proteinExistence type="inferred from homology"/>
<keyword evidence="4 14" id="KW-1134">Transmembrane beta strand</keyword>
<dbReference type="Proteomes" id="UP001055039">
    <property type="component" value="Unassembled WGS sequence"/>
</dbReference>
<evidence type="ECO:0000259" key="17">
    <source>
        <dbReference type="Pfam" id="PF00593"/>
    </source>
</evidence>
<keyword evidence="13 14" id="KW-0998">Cell outer membrane</keyword>
<keyword evidence="10 15" id="KW-0798">TonB box</keyword>
<comment type="caution">
    <text evidence="19">The sequence shown here is derived from an EMBL/GenBank/DDBJ whole genome shotgun (WGS) entry which is preliminary data.</text>
</comment>
<keyword evidence="3 14" id="KW-0813">Transport</keyword>
<dbReference type="PANTHER" id="PTHR32552">
    <property type="entry name" value="FERRICHROME IRON RECEPTOR-RELATED"/>
    <property type="match status" value="1"/>
</dbReference>
<comment type="similarity">
    <text evidence="2 14 15">Belongs to the TonB-dependent receptor family.</text>
</comment>
<keyword evidence="9" id="KW-0406">Ion transport</keyword>
<evidence type="ECO:0000256" key="4">
    <source>
        <dbReference type="ARBA" id="ARBA00022452"/>
    </source>
</evidence>
<dbReference type="NCBIfam" id="TIGR01783">
    <property type="entry name" value="TonB-siderophor"/>
    <property type="match status" value="1"/>
</dbReference>
<dbReference type="Gene3D" id="2.40.170.20">
    <property type="entry name" value="TonB-dependent receptor, beta-barrel domain"/>
    <property type="match status" value="1"/>
</dbReference>
<evidence type="ECO:0000256" key="6">
    <source>
        <dbReference type="ARBA" id="ARBA00022692"/>
    </source>
</evidence>